<sequence length="59" mass="6300">MSHLLAFLREQNVGVDFDDLGASTSQASPHQTLLADAPPSQAPLQGTVDHDNYGGEEHI</sequence>
<feature type="compositionally biased region" description="Basic and acidic residues" evidence="1">
    <location>
        <begin position="48"/>
        <end position="59"/>
    </location>
</feature>
<proteinExistence type="predicted"/>
<comment type="caution">
    <text evidence="2">The sequence shown here is derived from an EMBL/GenBank/DDBJ whole genome shotgun (WGS) entry which is preliminary data.</text>
</comment>
<evidence type="ECO:0000313" key="3">
    <source>
        <dbReference type="Proteomes" id="UP001419268"/>
    </source>
</evidence>
<dbReference type="Proteomes" id="UP001419268">
    <property type="component" value="Unassembled WGS sequence"/>
</dbReference>
<protein>
    <submittedName>
        <fullName evidence="2">Uncharacterized protein</fullName>
    </submittedName>
</protein>
<gene>
    <name evidence="2" type="ORF">Scep_021687</name>
</gene>
<accession>A0AAP0FBV6</accession>
<dbReference type="AlphaFoldDB" id="A0AAP0FBV6"/>
<keyword evidence="3" id="KW-1185">Reference proteome</keyword>
<evidence type="ECO:0000256" key="1">
    <source>
        <dbReference type="SAM" id="MobiDB-lite"/>
    </source>
</evidence>
<evidence type="ECO:0000313" key="2">
    <source>
        <dbReference type="EMBL" id="KAK9104843.1"/>
    </source>
</evidence>
<feature type="compositionally biased region" description="Polar residues" evidence="1">
    <location>
        <begin position="22"/>
        <end position="31"/>
    </location>
</feature>
<feature type="region of interest" description="Disordered" evidence="1">
    <location>
        <begin position="18"/>
        <end position="59"/>
    </location>
</feature>
<organism evidence="2 3">
    <name type="scientific">Stephania cephalantha</name>
    <dbReference type="NCBI Taxonomy" id="152367"/>
    <lineage>
        <taxon>Eukaryota</taxon>
        <taxon>Viridiplantae</taxon>
        <taxon>Streptophyta</taxon>
        <taxon>Embryophyta</taxon>
        <taxon>Tracheophyta</taxon>
        <taxon>Spermatophyta</taxon>
        <taxon>Magnoliopsida</taxon>
        <taxon>Ranunculales</taxon>
        <taxon>Menispermaceae</taxon>
        <taxon>Menispermoideae</taxon>
        <taxon>Cissampelideae</taxon>
        <taxon>Stephania</taxon>
    </lineage>
</organism>
<dbReference type="EMBL" id="JBBNAG010000009">
    <property type="protein sequence ID" value="KAK9104843.1"/>
    <property type="molecule type" value="Genomic_DNA"/>
</dbReference>
<reference evidence="2 3" key="1">
    <citation type="submission" date="2024-01" db="EMBL/GenBank/DDBJ databases">
        <title>Genome assemblies of Stephania.</title>
        <authorList>
            <person name="Yang L."/>
        </authorList>
    </citation>
    <scope>NUCLEOTIDE SEQUENCE [LARGE SCALE GENOMIC DNA]</scope>
    <source>
        <strain evidence="2">JXDWG</strain>
        <tissue evidence="2">Leaf</tissue>
    </source>
</reference>
<name>A0AAP0FBV6_9MAGN</name>